<dbReference type="Proteomes" id="UP000824120">
    <property type="component" value="Chromosome 10"/>
</dbReference>
<gene>
    <name evidence="1" type="ORF">H5410_051053</name>
</gene>
<proteinExistence type="predicted"/>
<keyword evidence="2" id="KW-1185">Reference proteome</keyword>
<accession>A0A9J5WXC0</accession>
<evidence type="ECO:0000313" key="1">
    <source>
        <dbReference type="EMBL" id="KAG5580426.1"/>
    </source>
</evidence>
<name>A0A9J5WXC0_SOLCO</name>
<organism evidence="1 2">
    <name type="scientific">Solanum commersonii</name>
    <name type="common">Commerson's wild potato</name>
    <name type="synonym">Commerson's nightshade</name>
    <dbReference type="NCBI Taxonomy" id="4109"/>
    <lineage>
        <taxon>Eukaryota</taxon>
        <taxon>Viridiplantae</taxon>
        <taxon>Streptophyta</taxon>
        <taxon>Embryophyta</taxon>
        <taxon>Tracheophyta</taxon>
        <taxon>Spermatophyta</taxon>
        <taxon>Magnoliopsida</taxon>
        <taxon>eudicotyledons</taxon>
        <taxon>Gunneridae</taxon>
        <taxon>Pentapetalae</taxon>
        <taxon>asterids</taxon>
        <taxon>lamiids</taxon>
        <taxon>Solanales</taxon>
        <taxon>Solanaceae</taxon>
        <taxon>Solanoideae</taxon>
        <taxon>Solaneae</taxon>
        <taxon>Solanum</taxon>
    </lineage>
</organism>
<protein>
    <submittedName>
        <fullName evidence="1">Uncharacterized protein</fullName>
    </submittedName>
</protein>
<comment type="caution">
    <text evidence="1">The sequence shown here is derived from an EMBL/GenBank/DDBJ whole genome shotgun (WGS) entry which is preliminary data.</text>
</comment>
<evidence type="ECO:0000313" key="2">
    <source>
        <dbReference type="Proteomes" id="UP000824120"/>
    </source>
</evidence>
<reference evidence="1 2" key="1">
    <citation type="submission" date="2020-09" db="EMBL/GenBank/DDBJ databases">
        <title>De no assembly of potato wild relative species, Solanum commersonii.</title>
        <authorList>
            <person name="Cho K."/>
        </authorList>
    </citation>
    <scope>NUCLEOTIDE SEQUENCE [LARGE SCALE GENOMIC DNA]</scope>
    <source>
        <strain evidence="1">LZ3.2</strain>
        <tissue evidence="1">Leaf</tissue>
    </source>
</reference>
<dbReference type="AlphaFoldDB" id="A0A9J5WXC0"/>
<dbReference type="EMBL" id="JACXVP010000010">
    <property type="protein sequence ID" value="KAG5580426.1"/>
    <property type="molecule type" value="Genomic_DNA"/>
</dbReference>
<sequence>MYRKGVKFFSYEDSYGAYHYWRKHQKPVTRCIIRFYLILKIYLGGEARRNGINTIGKMKLTQHQG</sequence>